<dbReference type="Pfam" id="PF11951">
    <property type="entry name" value="Fungal_trans_2"/>
    <property type="match status" value="1"/>
</dbReference>
<keyword evidence="6" id="KW-1185">Reference proteome</keyword>
<feature type="compositionally biased region" description="Basic residues" evidence="2">
    <location>
        <begin position="1"/>
        <end position="14"/>
    </location>
</feature>
<evidence type="ECO:0000313" key="6">
    <source>
        <dbReference type="Proteomes" id="UP001287286"/>
    </source>
</evidence>
<evidence type="ECO:0000313" key="5">
    <source>
        <dbReference type="Proteomes" id="UP000245956"/>
    </source>
</evidence>
<accession>A0A2U3DUF1</accession>
<gene>
    <name evidence="4" type="ORF">PCL_05609</name>
    <name evidence="3" type="ORF">Purlil1_5614</name>
</gene>
<dbReference type="EMBL" id="JAWRVI010000017">
    <property type="protein sequence ID" value="KAK4089988.1"/>
    <property type="molecule type" value="Genomic_DNA"/>
</dbReference>
<evidence type="ECO:0000256" key="1">
    <source>
        <dbReference type="ARBA" id="ARBA00023242"/>
    </source>
</evidence>
<dbReference type="PANTHER" id="PTHR38791">
    <property type="entry name" value="ZN(II)2CYS6 TRANSCRIPTION FACTOR (EUROFUNG)-RELATED-RELATED"/>
    <property type="match status" value="1"/>
</dbReference>
<dbReference type="Proteomes" id="UP001287286">
    <property type="component" value="Unassembled WGS sequence"/>
</dbReference>
<reference evidence="3" key="3">
    <citation type="submission" date="2023-11" db="EMBL/GenBank/DDBJ databases">
        <authorList>
            <person name="Beijen E."/>
            <person name="Ohm R.A."/>
        </authorList>
    </citation>
    <scope>NUCLEOTIDE SEQUENCE</scope>
    <source>
        <strain evidence="3">CBS 150709</strain>
    </source>
</reference>
<dbReference type="InterPro" id="IPR053175">
    <property type="entry name" value="DHMBA_Reg_Transcription_Factor"/>
</dbReference>
<dbReference type="EMBL" id="LCWV01000029">
    <property type="protein sequence ID" value="PWI65881.1"/>
    <property type="molecule type" value="Genomic_DNA"/>
</dbReference>
<dbReference type="Proteomes" id="UP000245956">
    <property type="component" value="Unassembled WGS sequence"/>
</dbReference>
<keyword evidence="1" id="KW-0539">Nucleus</keyword>
<comment type="caution">
    <text evidence="4">The sequence shown here is derived from an EMBL/GenBank/DDBJ whole genome shotgun (WGS) entry which is preliminary data.</text>
</comment>
<reference evidence="4" key="1">
    <citation type="submission" date="2015-05" db="EMBL/GenBank/DDBJ databases">
        <authorList>
            <person name="Wang D.B."/>
            <person name="Wang M."/>
        </authorList>
    </citation>
    <scope>NUCLEOTIDE SEQUENCE</scope>
    <source>
        <strain evidence="4">36-1</strain>
    </source>
</reference>
<dbReference type="AlphaFoldDB" id="A0A2U3DUF1"/>
<feature type="region of interest" description="Disordered" evidence="2">
    <location>
        <begin position="1"/>
        <end position="28"/>
    </location>
</feature>
<evidence type="ECO:0000313" key="3">
    <source>
        <dbReference type="EMBL" id="KAK4089988.1"/>
    </source>
</evidence>
<reference evidence="3 6" key="4">
    <citation type="journal article" date="2024" name="Microbiol. Resour. Announc.">
        <title>Genome annotations for the ascomycete fungi Trichoderma harzianum, Trichoderma aggressivum, and Purpureocillium lilacinum.</title>
        <authorList>
            <person name="Beijen E.P.W."/>
            <person name="Ohm R.A."/>
        </authorList>
    </citation>
    <scope>NUCLEOTIDE SEQUENCE [LARGE SCALE GENOMIC DNA]</scope>
    <source>
        <strain evidence="3 6">CBS 150709</strain>
    </source>
</reference>
<sequence>MTKAHAAPRTKKSRSSTPEYRADGAKHEPKGACKLRNLPIHSIPQAVCDAAVAYFMTSYIVATPFEAYLPGFFISECFHDNPCTLAVSATALATFARRVRCDTYLETARRNYSLALVRTNEALADPSASLLDSTLAAVLLLGLFEAVVFQGGQAPTNWTAHTFGAMQLLRLRGKGQFKSPVSQKLYAQASNNIKTSCIQKSVPLPADFVAFNKEVGGLLDPADPAIQLAPVVDRVAHIKAQSLVKADAKLVREAWLLDCEIADFGRKLSAKMQYTTHEDLPPITGAWLDFAHEYPNLRAAKVWNALRLLRQFLVSFISNVASEEVDRDEASFASTNLASLDNTSWKALSRYAMDNMDDISAQILASVPSFLESCPTERRFFPAARSLVWPLSIIETSSICSEPYRVMAAAYLQELARDLNMPQAVRPDRDPGCEDDW</sequence>
<protein>
    <submittedName>
        <fullName evidence="3">Transcriptional regulator family: Fungal Specific TF</fullName>
    </submittedName>
</protein>
<reference evidence="4 5" key="2">
    <citation type="journal article" date="2016" name="Front. Microbiol.">
        <title>Genome and transcriptome sequences reveal the specific parasitism of the nematophagous Purpureocillium lilacinum 36-1.</title>
        <authorList>
            <person name="Xie J."/>
            <person name="Li S."/>
            <person name="Mo C."/>
            <person name="Xiao X."/>
            <person name="Peng D."/>
            <person name="Wang G."/>
            <person name="Xiao Y."/>
        </authorList>
    </citation>
    <scope>NUCLEOTIDE SEQUENCE [LARGE SCALE GENOMIC DNA]</scope>
    <source>
        <strain evidence="4 5">36-1</strain>
    </source>
</reference>
<evidence type="ECO:0000256" key="2">
    <source>
        <dbReference type="SAM" id="MobiDB-lite"/>
    </source>
</evidence>
<dbReference type="InterPro" id="IPR021858">
    <property type="entry name" value="Fun_TF"/>
</dbReference>
<evidence type="ECO:0000313" key="4">
    <source>
        <dbReference type="EMBL" id="PWI65881.1"/>
    </source>
</evidence>
<name>A0A2U3DUF1_PURLI</name>
<organism evidence="4 5">
    <name type="scientific">Purpureocillium lilacinum</name>
    <name type="common">Paecilomyces lilacinus</name>
    <dbReference type="NCBI Taxonomy" id="33203"/>
    <lineage>
        <taxon>Eukaryota</taxon>
        <taxon>Fungi</taxon>
        <taxon>Dikarya</taxon>
        <taxon>Ascomycota</taxon>
        <taxon>Pezizomycotina</taxon>
        <taxon>Sordariomycetes</taxon>
        <taxon>Hypocreomycetidae</taxon>
        <taxon>Hypocreales</taxon>
        <taxon>Ophiocordycipitaceae</taxon>
        <taxon>Purpureocillium</taxon>
    </lineage>
</organism>
<proteinExistence type="predicted"/>